<comment type="caution">
    <text evidence="2">The sequence shown here is derived from an EMBL/GenBank/DDBJ whole genome shotgun (WGS) entry which is preliminary data.</text>
</comment>
<dbReference type="Gene3D" id="3.30.700.10">
    <property type="entry name" value="Glycoprotein, Type 4 Pilin"/>
    <property type="match status" value="1"/>
</dbReference>
<proteinExistence type="predicted"/>
<dbReference type="AlphaFoldDB" id="A0A4R0KJW9"/>
<dbReference type="Proteomes" id="UP000291144">
    <property type="component" value="Unassembled WGS sequence"/>
</dbReference>
<dbReference type="OrthoDB" id="3629569at2"/>
<dbReference type="RefSeq" id="WP_131358796.1">
    <property type="nucleotide sequence ID" value="NZ_SJKB01000006.1"/>
</dbReference>
<evidence type="ECO:0000256" key="1">
    <source>
        <dbReference type="SAM" id="Phobius"/>
    </source>
</evidence>
<keyword evidence="1" id="KW-0812">Transmembrane</keyword>
<dbReference type="InterPro" id="IPR012902">
    <property type="entry name" value="N_methyl_site"/>
</dbReference>
<accession>A0A4R0KJW9</accession>
<evidence type="ECO:0000313" key="3">
    <source>
        <dbReference type="Proteomes" id="UP000291144"/>
    </source>
</evidence>
<dbReference type="EMBL" id="SJKB01000006">
    <property type="protein sequence ID" value="TCC60340.1"/>
    <property type="molecule type" value="Genomic_DNA"/>
</dbReference>
<keyword evidence="1" id="KW-1133">Transmembrane helix</keyword>
<evidence type="ECO:0000313" key="2">
    <source>
        <dbReference type="EMBL" id="TCC60340.1"/>
    </source>
</evidence>
<organism evidence="2 3">
    <name type="scientific">Kribbella pittospori</name>
    <dbReference type="NCBI Taxonomy" id="722689"/>
    <lineage>
        <taxon>Bacteria</taxon>
        <taxon>Bacillati</taxon>
        <taxon>Actinomycetota</taxon>
        <taxon>Actinomycetes</taxon>
        <taxon>Propionibacteriales</taxon>
        <taxon>Kribbellaceae</taxon>
        <taxon>Kribbella</taxon>
    </lineage>
</organism>
<keyword evidence="1" id="KW-0472">Membrane</keyword>
<protein>
    <submittedName>
        <fullName evidence="2">Type II secretion system protein</fullName>
    </submittedName>
</protein>
<gene>
    <name evidence="2" type="ORF">E0H73_20600</name>
</gene>
<name>A0A4R0KJW9_9ACTN</name>
<dbReference type="Pfam" id="PF07963">
    <property type="entry name" value="N_methyl"/>
    <property type="match status" value="1"/>
</dbReference>
<reference evidence="2 3" key="1">
    <citation type="submission" date="2019-02" db="EMBL/GenBank/DDBJ databases">
        <title>Kribbella capetownensis sp. nov. and Kribbella speibonae sp. nov., isolated from soil.</title>
        <authorList>
            <person name="Curtis S.M."/>
            <person name="Norton I."/>
            <person name="Everest G.J."/>
            <person name="Meyers P.R."/>
        </authorList>
    </citation>
    <scope>NUCLEOTIDE SEQUENCE [LARGE SCALE GENOMIC DNA]</scope>
    <source>
        <strain evidence="2 3">NRRL B-24813</strain>
    </source>
</reference>
<keyword evidence="3" id="KW-1185">Reference proteome</keyword>
<feature type="transmembrane region" description="Helical" evidence="1">
    <location>
        <begin position="12"/>
        <end position="33"/>
    </location>
</feature>
<sequence>MSRRPSERGESLLEIMIAVAIMGIAVVAIMAGLTTSIMMSDIHRKQTVAAATVRTYAEAVESYVAGSGYTPCAGASAYSPAAIGLAVPAGYVATATAAQSWSGSSWGACGADNGLQKVTLTVSNGTRATERLDVILRKPCRAADGVCA</sequence>